<dbReference type="AlphaFoldDB" id="A0A918BT16"/>
<accession>A0A918BT16</accession>
<evidence type="ECO:0000256" key="1">
    <source>
        <dbReference type="SAM" id="MobiDB-lite"/>
    </source>
</evidence>
<evidence type="ECO:0000313" key="3">
    <source>
        <dbReference type="Proteomes" id="UP000620156"/>
    </source>
</evidence>
<comment type="caution">
    <text evidence="2">The sequence shown here is derived from an EMBL/GenBank/DDBJ whole genome shotgun (WGS) entry which is preliminary data.</text>
</comment>
<proteinExistence type="predicted"/>
<dbReference type="EMBL" id="BMQK01000024">
    <property type="protein sequence ID" value="GGQ86482.1"/>
    <property type="molecule type" value="Genomic_DNA"/>
</dbReference>
<sequence length="60" mass="6655">MTVPEENRPKTASTDDVIETPRERTTAGQGDGATGRTMREAMEEAGLGPDDVRDETRRHR</sequence>
<organism evidence="2 3">
    <name type="scientific">Streptomyces ruber</name>
    <dbReference type="NCBI Taxonomy" id="83378"/>
    <lineage>
        <taxon>Bacteria</taxon>
        <taxon>Bacillati</taxon>
        <taxon>Actinomycetota</taxon>
        <taxon>Actinomycetes</taxon>
        <taxon>Kitasatosporales</taxon>
        <taxon>Streptomycetaceae</taxon>
        <taxon>Streptomyces</taxon>
    </lineage>
</organism>
<reference evidence="2" key="2">
    <citation type="submission" date="2020-09" db="EMBL/GenBank/DDBJ databases">
        <authorList>
            <person name="Sun Q."/>
            <person name="Ohkuma M."/>
        </authorList>
    </citation>
    <scope>NUCLEOTIDE SEQUENCE</scope>
    <source>
        <strain evidence="2">JCM 3131</strain>
    </source>
</reference>
<feature type="region of interest" description="Disordered" evidence="1">
    <location>
        <begin position="1"/>
        <end position="60"/>
    </location>
</feature>
<protein>
    <submittedName>
        <fullName evidence="2">Uncharacterized protein</fullName>
    </submittedName>
</protein>
<name>A0A918BT16_9ACTN</name>
<evidence type="ECO:0000313" key="2">
    <source>
        <dbReference type="EMBL" id="GGQ86482.1"/>
    </source>
</evidence>
<dbReference type="RefSeq" id="WP_189220453.1">
    <property type="nucleotide sequence ID" value="NZ_BMQK01000024.1"/>
</dbReference>
<gene>
    <name evidence="2" type="ORF">GCM10010145_64950</name>
</gene>
<feature type="compositionally biased region" description="Basic and acidic residues" evidence="1">
    <location>
        <begin position="50"/>
        <end position="60"/>
    </location>
</feature>
<reference evidence="2" key="1">
    <citation type="journal article" date="2014" name="Int. J. Syst. Evol. Microbiol.">
        <title>Complete genome sequence of Corynebacterium casei LMG S-19264T (=DSM 44701T), isolated from a smear-ripened cheese.</title>
        <authorList>
            <consortium name="US DOE Joint Genome Institute (JGI-PGF)"/>
            <person name="Walter F."/>
            <person name="Albersmeier A."/>
            <person name="Kalinowski J."/>
            <person name="Ruckert C."/>
        </authorList>
    </citation>
    <scope>NUCLEOTIDE SEQUENCE</scope>
    <source>
        <strain evidence="2">JCM 3131</strain>
    </source>
</reference>
<dbReference type="Proteomes" id="UP000620156">
    <property type="component" value="Unassembled WGS sequence"/>
</dbReference>
<keyword evidence="3" id="KW-1185">Reference proteome</keyword>